<dbReference type="KEGG" id="pbl:PAAG_12694"/>
<dbReference type="EMBL" id="KN294063">
    <property type="protein sequence ID" value="KGQ00654.1"/>
    <property type="molecule type" value="Genomic_DNA"/>
</dbReference>
<reference evidence="2 3" key="1">
    <citation type="journal article" date="2011" name="PLoS Genet.">
        <title>Comparative genomic analysis of human fungal pathogens causing paracoccidioidomycosis.</title>
        <authorList>
            <person name="Desjardins C.A."/>
            <person name="Champion M.D."/>
            <person name="Holder J.W."/>
            <person name="Muszewska A."/>
            <person name="Goldberg J."/>
            <person name="Bailao A.M."/>
            <person name="Brigido M.M."/>
            <person name="Ferreira M.E."/>
            <person name="Garcia A.M."/>
            <person name="Grynberg M."/>
            <person name="Gujja S."/>
            <person name="Heiman D.I."/>
            <person name="Henn M.R."/>
            <person name="Kodira C.D."/>
            <person name="Leon-Narvaez H."/>
            <person name="Longo L.V."/>
            <person name="Ma L.J."/>
            <person name="Malavazi I."/>
            <person name="Matsuo A.L."/>
            <person name="Morais F.V."/>
            <person name="Pereira M."/>
            <person name="Rodriguez-Brito S."/>
            <person name="Sakthikumar S."/>
            <person name="Salem-Izacc S.M."/>
            <person name="Sykes S.M."/>
            <person name="Teixeira M.M."/>
            <person name="Vallejo M.C."/>
            <person name="Walter M.E."/>
            <person name="Yandava C."/>
            <person name="Young S."/>
            <person name="Zeng Q."/>
            <person name="Zucker J."/>
            <person name="Felipe M.S."/>
            <person name="Goldman G.H."/>
            <person name="Haas B.J."/>
            <person name="McEwen J.G."/>
            <person name="Nino-Vega G."/>
            <person name="Puccia R."/>
            <person name="San-Blas G."/>
            <person name="Soares C.M."/>
            <person name="Birren B.W."/>
            <person name="Cuomo C.A."/>
        </authorList>
    </citation>
    <scope>NUCLEOTIDE SEQUENCE [LARGE SCALE GENOMIC DNA]</scope>
    <source>
        <strain evidence="3">ATCC MYA-826 / Pb01</strain>
    </source>
</reference>
<evidence type="ECO:0000313" key="2">
    <source>
        <dbReference type="EMBL" id="KGQ00654.1"/>
    </source>
</evidence>
<evidence type="ECO:0000313" key="3">
    <source>
        <dbReference type="Proteomes" id="UP000002059"/>
    </source>
</evidence>
<dbReference type="RefSeq" id="XP_015702241.1">
    <property type="nucleotide sequence ID" value="XM_015848150.1"/>
</dbReference>
<dbReference type="HOGENOM" id="CLU_3191500_0_0_1"/>
<feature type="transmembrane region" description="Helical" evidence="1">
    <location>
        <begin position="16"/>
        <end position="37"/>
    </location>
</feature>
<accession>A0A0A2VIE2</accession>
<evidence type="ECO:0000256" key="1">
    <source>
        <dbReference type="SAM" id="Phobius"/>
    </source>
</evidence>
<dbReference type="OrthoDB" id="10486734at2759"/>
<proteinExistence type="predicted"/>
<name>A0A0A2VIE2_PARBA</name>
<protein>
    <submittedName>
        <fullName evidence="2">Uncharacterized protein</fullName>
    </submittedName>
</protein>
<dbReference type="AlphaFoldDB" id="A0A0A2VIE2"/>
<keyword evidence="3" id="KW-1185">Reference proteome</keyword>
<keyword evidence="1" id="KW-1133">Transmembrane helix</keyword>
<dbReference type="GeneID" id="26971271"/>
<sequence>MNALAATNPVIPVATLSWFVFTLKIKIKGTFTLLFYWRFLFSMSPP</sequence>
<dbReference type="Proteomes" id="UP000002059">
    <property type="component" value="Partially assembled WGS sequence"/>
</dbReference>
<keyword evidence="1" id="KW-0812">Transmembrane</keyword>
<keyword evidence="1" id="KW-0472">Membrane</keyword>
<dbReference type="VEuPathDB" id="FungiDB:PAAG_12694"/>
<gene>
    <name evidence="2" type="ORF">PAAG_12694</name>
</gene>
<organism evidence="2 3">
    <name type="scientific">Paracoccidioides lutzii (strain ATCC MYA-826 / Pb01)</name>
    <name type="common">Paracoccidioides brasiliensis</name>
    <dbReference type="NCBI Taxonomy" id="502779"/>
    <lineage>
        <taxon>Eukaryota</taxon>
        <taxon>Fungi</taxon>
        <taxon>Dikarya</taxon>
        <taxon>Ascomycota</taxon>
        <taxon>Pezizomycotina</taxon>
        <taxon>Eurotiomycetes</taxon>
        <taxon>Eurotiomycetidae</taxon>
        <taxon>Onygenales</taxon>
        <taxon>Ajellomycetaceae</taxon>
        <taxon>Paracoccidioides</taxon>
    </lineage>
</organism>